<evidence type="ECO:0000256" key="6">
    <source>
        <dbReference type="ARBA" id="ARBA00023125"/>
    </source>
</evidence>
<dbReference type="InterPro" id="IPR011006">
    <property type="entry name" value="CheY-like_superfamily"/>
</dbReference>
<dbReference type="AlphaFoldDB" id="A0A7Y9FPI3"/>
<dbReference type="InterPro" id="IPR000700">
    <property type="entry name" value="PAS-assoc_C"/>
</dbReference>
<dbReference type="PROSITE" id="PS50113">
    <property type="entry name" value="PAC"/>
    <property type="match status" value="4"/>
</dbReference>
<feature type="domain" description="PAC" evidence="12">
    <location>
        <begin position="248"/>
        <end position="300"/>
    </location>
</feature>
<evidence type="ECO:0000313" key="13">
    <source>
        <dbReference type="EMBL" id="NYD91034.1"/>
    </source>
</evidence>
<dbReference type="EMBL" id="JACCBY010000004">
    <property type="protein sequence ID" value="NYD91034.1"/>
    <property type="molecule type" value="Genomic_DNA"/>
</dbReference>
<dbReference type="PANTHER" id="PTHR43304:SF1">
    <property type="entry name" value="PAC DOMAIN-CONTAINING PROTEIN"/>
    <property type="match status" value="1"/>
</dbReference>
<dbReference type="Pfam" id="PF00196">
    <property type="entry name" value="GerE"/>
    <property type="match status" value="1"/>
</dbReference>
<evidence type="ECO:0000256" key="2">
    <source>
        <dbReference type="ARBA" id="ARBA00012438"/>
    </source>
</evidence>
<sequence length="763" mass="83339">MPDKSPPAVASKDSETRSDEEVAARQRAERALHEQQALLASVLDNLPLAVGVYDRGGELIHSNQRLRDYADLTSLPSRGLAGSRRWRAYDRDARAVPPENYPEARALRGETVMPGIDFLYEAPDAAERWVRISAVPFRPKGEDADQAILVVQDVDDLRRASERIEAAGAVLGRQARFFEAKLSSIPDFVYAFDRQRRFTYANPAMLGLFGRSAEEMLGKTLANLDYPPELVELLNSHIDKIFETGETVEDEVYFNSPTGYAGYFAYLWGPVRADDGTVELVIGVSRDTRERRAFEEALRESEARLRAATDLVGLGIYSWNPVTGDLQWDDRLRAMWGLPPDAAVDTGVYEAGIHPDDLPRVQSAIAACIDPAGDGRYNVEYRVIGRDDGVTRNIATSGQATFADGRAVGFIGAAIDVTAQRRVETAIRISEAQFRSFAAHSSNLIWIGDPAEGTIIYRSAAYERIWGVPCRDAPNRLSEWMKDVHPDDRQQVEHALASVKEGEVTQFEYRIIRPSNGTIRWLRDTSFPIPNDTGAVTRIGGITEDLTQDDVRQVYIVSSRAAEARKLGTLVRTIGYRARSFESASAFLDMAAVLSPGCVLIDLRKGRNDALSVPRELKARSVALPTIALDGPGMDASAAVGAMKAGAIDYVVVKDEATLRATLASAMAECHGAAKPASGDAIAGARIARLTTREREVLVGLVDGGTNKIIGQKLGISPRTVEIHRAQVMNRLNARSLTELLQIALAAGIVPAAEGGEDESRPT</sequence>
<dbReference type="CDD" id="cd00130">
    <property type="entry name" value="PAS"/>
    <property type="match status" value="3"/>
</dbReference>
<dbReference type="GO" id="GO:0000160">
    <property type="term" value="P:phosphorelay signal transduction system"/>
    <property type="evidence" value="ECO:0007669"/>
    <property type="project" value="InterPro"/>
</dbReference>
<dbReference type="Pfam" id="PF08448">
    <property type="entry name" value="PAS_4"/>
    <property type="match status" value="1"/>
</dbReference>
<keyword evidence="14" id="KW-1185">Reference proteome</keyword>
<feature type="domain" description="PAS" evidence="11">
    <location>
        <begin position="174"/>
        <end position="245"/>
    </location>
</feature>
<dbReference type="InterPro" id="IPR000792">
    <property type="entry name" value="Tscrpt_reg_LuxR_C"/>
</dbReference>
<dbReference type="Gene3D" id="3.40.50.2300">
    <property type="match status" value="1"/>
</dbReference>
<dbReference type="PANTHER" id="PTHR43304">
    <property type="entry name" value="PHYTOCHROME-LIKE PROTEIN CPH1"/>
    <property type="match status" value="1"/>
</dbReference>
<evidence type="ECO:0000256" key="7">
    <source>
        <dbReference type="PROSITE-ProRule" id="PRU00169"/>
    </source>
</evidence>
<dbReference type="PROSITE" id="PS50043">
    <property type="entry name" value="HTH_LUXR_2"/>
    <property type="match status" value="1"/>
</dbReference>
<dbReference type="InterPro" id="IPR052162">
    <property type="entry name" value="Sensor_kinase/Photoreceptor"/>
</dbReference>
<dbReference type="InterPro" id="IPR001610">
    <property type="entry name" value="PAC"/>
</dbReference>
<organism evidence="13 14">
    <name type="scientific">Sphingomonas melonis</name>
    <dbReference type="NCBI Taxonomy" id="152682"/>
    <lineage>
        <taxon>Bacteria</taxon>
        <taxon>Pseudomonadati</taxon>
        <taxon>Pseudomonadota</taxon>
        <taxon>Alphaproteobacteria</taxon>
        <taxon>Sphingomonadales</taxon>
        <taxon>Sphingomonadaceae</taxon>
        <taxon>Sphingomonas</taxon>
    </lineage>
</organism>
<dbReference type="InterPro" id="IPR036388">
    <property type="entry name" value="WH-like_DNA-bd_sf"/>
</dbReference>
<evidence type="ECO:0000259" key="11">
    <source>
        <dbReference type="PROSITE" id="PS50112"/>
    </source>
</evidence>
<feature type="domain" description="PAC" evidence="12">
    <location>
        <begin position="505"/>
        <end position="558"/>
    </location>
</feature>
<dbReference type="Gene3D" id="1.10.10.10">
    <property type="entry name" value="Winged helix-like DNA-binding domain superfamily/Winged helix DNA-binding domain"/>
    <property type="match status" value="1"/>
</dbReference>
<dbReference type="Gene3D" id="2.10.70.100">
    <property type="match status" value="1"/>
</dbReference>
<evidence type="ECO:0000256" key="1">
    <source>
        <dbReference type="ARBA" id="ARBA00000085"/>
    </source>
</evidence>
<evidence type="ECO:0000256" key="5">
    <source>
        <dbReference type="ARBA" id="ARBA00022777"/>
    </source>
</evidence>
<dbReference type="SUPFAM" id="SSF46894">
    <property type="entry name" value="C-terminal effector domain of the bipartite response regulators"/>
    <property type="match status" value="1"/>
</dbReference>
<keyword evidence="5" id="KW-0418">Kinase</keyword>
<protein>
    <recommendedName>
        <fullName evidence="2">histidine kinase</fullName>
        <ecNumber evidence="2">2.7.13.3</ecNumber>
    </recommendedName>
</protein>
<feature type="domain" description="PAC" evidence="12">
    <location>
        <begin position="377"/>
        <end position="429"/>
    </location>
</feature>
<dbReference type="PRINTS" id="PR00038">
    <property type="entry name" value="HTHLUXR"/>
</dbReference>
<feature type="compositionally biased region" description="Basic and acidic residues" evidence="8">
    <location>
        <begin position="12"/>
        <end position="29"/>
    </location>
</feature>
<keyword evidence="3 7" id="KW-0597">Phosphoprotein</keyword>
<dbReference type="PROSITE" id="PS50112">
    <property type="entry name" value="PAS"/>
    <property type="match status" value="1"/>
</dbReference>
<name>A0A7Y9FPI3_9SPHN</name>
<dbReference type="Pfam" id="PF08447">
    <property type="entry name" value="PAS_3"/>
    <property type="match status" value="2"/>
</dbReference>
<evidence type="ECO:0000256" key="4">
    <source>
        <dbReference type="ARBA" id="ARBA00022679"/>
    </source>
</evidence>
<evidence type="ECO:0000256" key="8">
    <source>
        <dbReference type="SAM" id="MobiDB-lite"/>
    </source>
</evidence>
<keyword evidence="6" id="KW-0238">DNA-binding</keyword>
<feature type="modified residue" description="4-aspartylphosphate" evidence="7">
    <location>
        <position position="602"/>
    </location>
</feature>
<proteinExistence type="predicted"/>
<evidence type="ECO:0000259" key="9">
    <source>
        <dbReference type="PROSITE" id="PS50043"/>
    </source>
</evidence>
<evidence type="ECO:0000256" key="3">
    <source>
        <dbReference type="ARBA" id="ARBA00022553"/>
    </source>
</evidence>
<evidence type="ECO:0000259" key="10">
    <source>
        <dbReference type="PROSITE" id="PS50110"/>
    </source>
</evidence>
<dbReference type="SMART" id="SM00086">
    <property type="entry name" value="PAC"/>
    <property type="match status" value="4"/>
</dbReference>
<dbReference type="SMART" id="SM00421">
    <property type="entry name" value="HTH_LUXR"/>
    <property type="match status" value="1"/>
</dbReference>
<dbReference type="PROSITE" id="PS50110">
    <property type="entry name" value="RESPONSE_REGULATORY"/>
    <property type="match status" value="1"/>
</dbReference>
<dbReference type="CDD" id="cd06170">
    <property type="entry name" value="LuxR_C_like"/>
    <property type="match status" value="1"/>
</dbReference>
<dbReference type="NCBIfam" id="TIGR00229">
    <property type="entry name" value="sensory_box"/>
    <property type="match status" value="3"/>
</dbReference>
<comment type="catalytic activity">
    <reaction evidence="1">
        <text>ATP + protein L-histidine = ADP + protein N-phospho-L-histidine.</text>
        <dbReference type="EC" id="2.7.13.3"/>
    </reaction>
</comment>
<feature type="domain" description="PAC" evidence="12">
    <location>
        <begin position="114"/>
        <end position="166"/>
    </location>
</feature>
<dbReference type="GO" id="GO:0006355">
    <property type="term" value="P:regulation of DNA-templated transcription"/>
    <property type="evidence" value="ECO:0007669"/>
    <property type="project" value="InterPro"/>
</dbReference>
<dbReference type="Proteomes" id="UP000517753">
    <property type="component" value="Unassembled WGS sequence"/>
</dbReference>
<dbReference type="InterPro" id="IPR016032">
    <property type="entry name" value="Sig_transdc_resp-reg_C-effctor"/>
</dbReference>
<dbReference type="SUPFAM" id="SSF52172">
    <property type="entry name" value="CheY-like"/>
    <property type="match status" value="1"/>
</dbReference>
<dbReference type="SMART" id="SM00091">
    <property type="entry name" value="PAS"/>
    <property type="match status" value="4"/>
</dbReference>
<feature type="domain" description="HTH luxR-type" evidence="9">
    <location>
        <begin position="683"/>
        <end position="748"/>
    </location>
</feature>
<comment type="caution">
    <text evidence="13">The sequence shown here is derived from an EMBL/GenBank/DDBJ whole genome shotgun (WGS) entry which is preliminary data.</text>
</comment>
<dbReference type="InterPro" id="IPR035965">
    <property type="entry name" value="PAS-like_dom_sf"/>
</dbReference>
<dbReference type="InterPro" id="IPR001789">
    <property type="entry name" value="Sig_transdc_resp-reg_receiver"/>
</dbReference>
<feature type="domain" description="Response regulatory" evidence="10">
    <location>
        <begin position="553"/>
        <end position="668"/>
    </location>
</feature>
<dbReference type="EC" id="2.7.13.3" evidence="2"/>
<dbReference type="GO" id="GO:0004673">
    <property type="term" value="F:protein histidine kinase activity"/>
    <property type="evidence" value="ECO:0007669"/>
    <property type="project" value="UniProtKB-EC"/>
</dbReference>
<evidence type="ECO:0000259" key="12">
    <source>
        <dbReference type="PROSITE" id="PS50113"/>
    </source>
</evidence>
<reference evidence="13 14" key="1">
    <citation type="submission" date="2020-08" db="EMBL/GenBank/DDBJ databases">
        <title>The Agave Microbiome: Exploring the role of microbial communities in plant adaptations to desert environments.</title>
        <authorList>
            <person name="Partida-Martinez L.P."/>
        </authorList>
    </citation>
    <scope>NUCLEOTIDE SEQUENCE [LARGE SCALE GENOMIC DNA]</scope>
    <source>
        <strain evidence="13 14">AS2.3</strain>
    </source>
</reference>
<keyword evidence="4" id="KW-0808">Transferase</keyword>
<dbReference type="SUPFAM" id="SSF55785">
    <property type="entry name" value="PYP-like sensor domain (PAS domain)"/>
    <property type="match status" value="4"/>
</dbReference>
<accession>A0A7Y9FPI3</accession>
<dbReference type="InterPro" id="IPR013656">
    <property type="entry name" value="PAS_4"/>
</dbReference>
<dbReference type="InterPro" id="IPR013655">
    <property type="entry name" value="PAS_fold_3"/>
</dbReference>
<evidence type="ECO:0000313" key="14">
    <source>
        <dbReference type="Proteomes" id="UP000517753"/>
    </source>
</evidence>
<dbReference type="RefSeq" id="WP_179509487.1">
    <property type="nucleotide sequence ID" value="NZ_JACCBY010000004.1"/>
</dbReference>
<dbReference type="Gene3D" id="3.30.450.20">
    <property type="entry name" value="PAS domain"/>
    <property type="match status" value="4"/>
</dbReference>
<feature type="region of interest" description="Disordered" evidence="8">
    <location>
        <begin position="1"/>
        <end position="29"/>
    </location>
</feature>
<gene>
    <name evidence="13" type="ORF">HD841_002841</name>
</gene>
<dbReference type="GO" id="GO:0003677">
    <property type="term" value="F:DNA binding"/>
    <property type="evidence" value="ECO:0007669"/>
    <property type="project" value="UniProtKB-KW"/>
</dbReference>
<dbReference type="InterPro" id="IPR000014">
    <property type="entry name" value="PAS"/>
</dbReference>